<sequence length="276" mass="31913">MNFSSGRQYFYQEIQQADEYINLAKAALYIAQEEYPYLDTEEYLNALDTMAQELQERLPFQQYPLRVIQIINQYLYDDLGFAGNVDDYYNPCNSFLNDVIDSRKGIPITLSLIYMELARRIDFPMVGVGMPGHFLIRPNLPEMEIFVDAFNHGEVIFAQDCQERLTQIYQRPITLQPEMLATVSNRQFLARLLTNLKYIYLHNKDLEKALAAVERILLLFPEVVLELRDRGLLSYQLGLFSQAASDLENYLTKVPQAQDALMIRELLAKLGKGVGE</sequence>
<reference evidence="4" key="1">
    <citation type="submission" date="2020-09" db="EMBL/GenBank/DDBJ databases">
        <title>Iningainema tapete sp. nov. (Scytonemataceae, Cyanobacteria) from greenhouses in central Florida (USA) produces two types of nodularin with biosynthetic potential for microcystin-LR and anabaenopeptins.</title>
        <authorList>
            <person name="Berthold D.E."/>
            <person name="Lefler F.W."/>
            <person name="Huang I.-S."/>
            <person name="Abdulla H."/>
            <person name="Zimba P.V."/>
            <person name="Laughinghouse H.D. IV."/>
        </authorList>
    </citation>
    <scope>NUCLEOTIDE SEQUENCE</scope>
    <source>
        <strain evidence="4">BLCCT55</strain>
    </source>
</reference>
<dbReference type="Gene3D" id="1.25.40.10">
    <property type="entry name" value="Tetratricopeptide repeat domain"/>
    <property type="match status" value="1"/>
</dbReference>
<dbReference type="PANTHER" id="PTHR31350:SF21">
    <property type="entry name" value="F-BOX ONLY PROTEIN 21"/>
    <property type="match status" value="1"/>
</dbReference>
<keyword evidence="5" id="KW-1185">Reference proteome</keyword>
<comment type="caution">
    <text evidence="4">The sequence shown here is derived from an EMBL/GenBank/DDBJ whole genome shotgun (WGS) entry which is preliminary data.</text>
</comment>
<gene>
    <name evidence="4" type="ORF">ICL16_09080</name>
</gene>
<name>A0A8J6XRE9_9CYAN</name>
<dbReference type="RefSeq" id="WP_190826537.1">
    <property type="nucleotide sequence ID" value="NZ_CAWPPI010000036.1"/>
</dbReference>
<dbReference type="InterPro" id="IPR032698">
    <property type="entry name" value="SirB1_N"/>
</dbReference>
<evidence type="ECO:0000259" key="3">
    <source>
        <dbReference type="Pfam" id="PF13369"/>
    </source>
</evidence>
<dbReference type="EMBL" id="JACXAE010000036">
    <property type="protein sequence ID" value="MBD2772228.1"/>
    <property type="molecule type" value="Genomic_DNA"/>
</dbReference>
<dbReference type="Pfam" id="PF13371">
    <property type="entry name" value="TPR_9"/>
    <property type="match status" value="1"/>
</dbReference>
<comment type="similarity">
    <text evidence="1">Belongs to the UPF0162 family.</text>
</comment>
<dbReference type="InterPro" id="IPR011990">
    <property type="entry name" value="TPR-like_helical_dom_sf"/>
</dbReference>
<accession>A0A8J6XRE9</accession>
<organism evidence="4 5">
    <name type="scientific">Iningainema tapete BLCC-T55</name>
    <dbReference type="NCBI Taxonomy" id="2748662"/>
    <lineage>
        <taxon>Bacteria</taxon>
        <taxon>Bacillati</taxon>
        <taxon>Cyanobacteriota</taxon>
        <taxon>Cyanophyceae</taxon>
        <taxon>Nostocales</taxon>
        <taxon>Scytonemataceae</taxon>
        <taxon>Iningainema tapete</taxon>
    </lineage>
</organism>
<dbReference type="Pfam" id="PF13369">
    <property type="entry name" value="Transglut_core2"/>
    <property type="match status" value="1"/>
</dbReference>
<proteinExistence type="inferred from homology"/>
<dbReference type="InterPro" id="IPR019734">
    <property type="entry name" value="TPR_rpt"/>
</dbReference>
<dbReference type="PROSITE" id="PS50005">
    <property type="entry name" value="TPR"/>
    <property type="match status" value="1"/>
</dbReference>
<evidence type="ECO:0000256" key="2">
    <source>
        <dbReference type="PROSITE-ProRule" id="PRU00339"/>
    </source>
</evidence>
<feature type="repeat" description="TPR" evidence="2">
    <location>
        <begin position="190"/>
        <end position="223"/>
    </location>
</feature>
<protein>
    <submittedName>
        <fullName evidence="4">SirB1 family protein</fullName>
    </submittedName>
</protein>
<evidence type="ECO:0000313" key="4">
    <source>
        <dbReference type="EMBL" id="MBD2772228.1"/>
    </source>
</evidence>
<feature type="domain" description="Protein SirB1 N-terminal" evidence="3">
    <location>
        <begin position="42"/>
        <end position="193"/>
    </location>
</feature>
<keyword evidence="2" id="KW-0802">TPR repeat</keyword>
<dbReference type="Proteomes" id="UP000629098">
    <property type="component" value="Unassembled WGS sequence"/>
</dbReference>
<evidence type="ECO:0000313" key="5">
    <source>
        <dbReference type="Proteomes" id="UP000629098"/>
    </source>
</evidence>
<dbReference type="PANTHER" id="PTHR31350">
    <property type="entry name" value="SI:DKEY-261L7.2"/>
    <property type="match status" value="1"/>
</dbReference>
<evidence type="ECO:0000256" key="1">
    <source>
        <dbReference type="ARBA" id="ARBA00007100"/>
    </source>
</evidence>
<dbReference type="SUPFAM" id="SSF48452">
    <property type="entry name" value="TPR-like"/>
    <property type="match status" value="1"/>
</dbReference>
<dbReference type="AlphaFoldDB" id="A0A8J6XRE9"/>